<evidence type="ECO:0000259" key="3">
    <source>
        <dbReference type="PROSITE" id="PS01124"/>
    </source>
</evidence>
<dbReference type="PROSITE" id="PS01124">
    <property type="entry name" value="HTH_ARAC_FAMILY_2"/>
    <property type="match status" value="1"/>
</dbReference>
<name>A0A5B8VMJ9_9BACT</name>
<dbReference type="SUPFAM" id="SSF46689">
    <property type="entry name" value="Homeodomain-like"/>
    <property type="match status" value="2"/>
</dbReference>
<dbReference type="GO" id="GO:0043565">
    <property type="term" value="F:sequence-specific DNA binding"/>
    <property type="evidence" value="ECO:0007669"/>
    <property type="project" value="InterPro"/>
</dbReference>
<dbReference type="InterPro" id="IPR018060">
    <property type="entry name" value="HTH_AraC"/>
</dbReference>
<evidence type="ECO:0000256" key="1">
    <source>
        <dbReference type="ARBA" id="ARBA00023015"/>
    </source>
</evidence>
<dbReference type="Gene3D" id="1.10.10.60">
    <property type="entry name" value="Homeodomain-like"/>
    <property type="match status" value="2"/>
</dbReference>
<protein>
    <submittedName>
        <fullName evidence="4">Helix-turn-helix domain-containing protein</fullName>
    </submittedName>
</protein>
<dbReference type="PANTHER" id="PTHR43130">
    <property type="entry name" value="ARAC-FAMILY TRANSCRIPTIONAL REGULATOR"/>
    <property type="match status" value="1"/>
</dbReference>
<dbReference type="InterPro" id="IPR002818">
    <property type="entry name" value="DJ-1/PfpI"/>
</dbReference>
<dbReference type="Gene3D" id="3.40.50.880">
    <property type="match status" value="1"/>
</dbReference>
<dbReference type="GO" id="GO:0003700">
    <property type="term" value="F:DNA-binding transcription factor activity"/>
    <property type="evidence" value="ECO:0007669"/>
    <property type="project" value="InterPro"/>
</dbReference>
<dbReference type="Proteomes" id="UP000321291">
    <property type="component" value="Chromosome"/>
</dbReference>
<dbReference type="Pfam" id="PF01965">
    <property type="entry name" value="DJ-1_PfpI"/>
    <property type="match status" value="1"/>
</dbReference>
<dbReference type="InterPro" id="IPR009057">
    <property type="entry name" value="Homeodomain-like_sf"/>
</dbReference>
<dbReference type="CDD" id="cd03138">
    <property type="entry name" value="GATase1_AraC_2"/>
    <property type="match status" value="1"/>
</dbReference>
<keyword evidence="5" id="KW-1185">Reference proteome</keyword>
<keyword evidence="1" id="KW-0805">Transcription regulation</keyword>
<feature type="domain" description="HTH araC/xylS-type" evidence="3">
    <location>
        <begin position="220"/>
        <end position="318"/>
    </location>
</feature>
<dbReference type="OrthoDB" id="9803764at2"/>
<organism evidence="4 5">
    <name type="scientific">Arachidicoccus ginsenosidivorans</name>
    <dbReference type="NCBI Taxonomy" id="496057"/>
    <lineage>
        <taxon>Bacteria</taxon>
        <taxon>Pseudomonadati</taxon>
        <taxon>Bacteroidota</taxon>
        <taxon>Chitinophagia</taxon>
        <taxon>Chitinophagales</taxon>
        <taxon>Chitinophagaceae</taxon>
        <taxon>Arachidicoccus</taxon>
    </lineage>
</organism>
<sequence>MKRISILVPERAILGSLEGTRQLFTQVNGFCLQSGQAPLFDVQLVGMQYDTKVSGGLFTVNATHLLSEVTTTDLIIIPAIDGDLSEAVRINSAFVPWIKAQYEAGAEVASLCLGAFLLAETGLLAGRKCATHWLATDEFMQRYPTADLVTEKVITDDKGIYCSGGAFSYLNLILYLIEKYAGRQMALLCAKVFAIEIDRSTQLPFTVFRGQKDHDDQQVRIAQDYIETHFGDKLSVDQLCDMVAVGRRSFERRFKKATNNTVLEYIQRVKIEVAKQHLEQKEKNVNEVMFDVGYIDQKTFRQMFKKITGLSPLAYKNKFRNLTPETAAVN</sequence>
<dbReference type="RefSeq" id="WP_146782781.1">
    <property type="nucleotide sequence ID" value="NZ_CP042434.1"/>
</dbReference>
<dbReference type="PANTHER" id="PTHR43130:SF11">
    <property type="entry name" value="TRANSCRIPTIONAL REGULATORY PROTEIN"/>
    <property type="match status" value="1"/>
</dbReference>
<dbReference type="SMART" id="SM00342">
    <property type="entry name" value="HTH_ARAC"/>
    <property type="match status" value="1"/>
</dbReference>
<dbReference type="InterPro" id="IPR029062">
    <property type="entry name" value="Class_I_gatase-like"/>
</dbReference>
<gene>
    <name evidence="4" type="ORF">FSB73_12795</name>
</gene>
<reference evidence="4 5" key="1">
    <citation type="journal article" date="2017" name="Int. J. Syst. Evol. Microbiol.">
        <title>Arachidicoccus ginsenosidivorans sp. nov., with ginsenoside-converting activity isolated from ginseng cultivating soil.</title>
        <authorList>
            <person name="Siddiqi M.Z."/>
            <person name="Aslam Z."/>
            <person name="Im W.T."/>
        </authorList>
    </citation>
    <scope>NUCLEOTIDE SEQUENCE [LARGE SCALE GENOMIC DNA]</scope>
    <source>
        <strain evidence="4 5">Gsoil 809</strain>
    </source>
</reference>
<dbReference type="EMBL" id="CP042434">
    <property type="protein sequence ID" value="QEC72423.1"/>
    <property type="molecule type" value="Genomic_DNA"/>
</dbReference>
<keyword evidence="2" id="KW-0804">Transcription</keyword>
<evidence type="ECO:0000256" key="2">
    <source>
        <dbReference type="ARBA" id="ARBA00023163"/>
    </source>
</evidence>
<dbReference type="AlphaFoldDB" id="A0A5B8VMJ9"/>
<accession>A0A5B8VMJ9</accession>
<dbReference type="SUPFAM" id="SSF52317">
    <property type="entry name" value="Class I glutamine amidotransferase-like"/>
    <property type="match status" value="1"/>
</dbReference>
<evidence type="ECO:0000313" key="5">
    <source>
        <dbReference type="Proteomes" id="UP000321291"/>
    </source>
</evidence>
<dbReference type="KEGG" id="agi:FSB73_12795"/>
<proteinExistence type="predicted"/>
<evidence type="ECO:0000313" key="4">
    <source>
        <dbReference type="EMBL" id="QEC72423.1"/>
    </source>
</evidence>
<dbReference type="Pfam" id="PF12833">
    <property type="entry name" value="HTH_18"/>
    <property type="match status" value="1"/>
</dbReference>
<dbReference type="InterPro" id="IPR052158">
    <property type="entry name" value="INH-QAR"/>
</dbReference>